<evidence type="ECO:0000259" key="5">
    <source>
        <dbReference type="PROSITE" id="PS50887"/>
    </source>
</evidence>
<dbReference type="EMBL" id="AP014546">
    <property type="protein sequence ID" value="BBB29243.1"/>
    <property type="molecule type" value="Genomic_DNA"/>
</dbReference>
<comment type="cofactor">
    <cofactor evidence="1">
        <name>Mg(2+)</name>
        <dbReference type="ChEBI" id="CHEBI:18420"/>
    </cofactor>
</comment>
<keyword evidence="7" id="KW-1185">Reference proteome</keyword>
<feature type="domain" description="PAC" evidence="4">
    <location>
        <begin position="90"/>
        <end position="143"/>
    </location>
</feature>
<dbReference type="NCBIfam" id="TIGR00254">
    <property type="entry name" value="GGDEF"/>
    <property type="match status" value="1"/>
</dbReference>
<dbReference type="Pfam" id="PF00990">
    <property type="entry name" value="GGDEF"/>
    <property type="match status" value="1"/>
</dbReference>
<dbReference type="FunFam" id="3.30.70.270:FF:000001">
    <property type="entry name" value="Diguanylate cyclase domain protein"/>
    <property type="match status" value="1"/>
</dbReference>
<dbReference type="InterPro" id="IPR001610">
    <property type="entry name" value="PAC"/>
</dbReference>
<sequence>MTNPEDQKPSSHDDSIRLHYILDIIMEGVWEWDANTGQVKRSPGWYRMLNYSQNLFPENVLTWEKVIHPDDFETVMHHFEAYTSGKTSVYDIEYRCIKGDGDFLWIRDQGRIVERSSEGGATFMVGAHSDIHELKLAQAQLQAQSGLLDQGKLTFEQEVEKRTAELTQVNLELAKNLKKIERLRDTDYLTSVYNRHKSETELLNEIARSKRYHSPLSVALFDIDEFKIINDSFGHQNGDVVLQKVSQLVINHIRETDTLGRWGGDEFFIILPGVSLLEAVTSIEKIRSLIASEKFGENLRVTCSFGVTEYGVGDTVSTLYKRTDVALYKAKHAGRNVVVHY</sequence>
<protein>
    <recommendedName>
        <fullName evidence="2">diguanylate cyclase</fullName>
        <ecNumber evidence="2">2.7.7.65</ecNumber>
    </recommendedName>
</protein>
<evidence type="ECO:0000259" key="4">
    <source>
        <dbReference type="PROSITE" id="PS50113"/>
    </source>
</evidence>
<dbReference type="EC" id="2.7.7.65" evidence="2"/>
<dbReference type="SMART" id="SM00267">
    <property type="entry name" value="GGDEF"/>
    <property type="match status" value="1"/>
</dbReference>
<dbReference type="SUPFAM" id="SSF55785">
    <property type="entry name" value="PYP-like sensor domain (PAS domain)"/>
    <property type="match status" value="1"/>
</dbReference>
<dbReference type="KEGG" id="njp:NEJAP_1291"/>
<dbReference type="CDD" id="cd01949">
    <property type="entry name" value="GGDEF"/>
    <property type="match status" value="1"/>
</dbReference>
<comment type="catalytic activity">
    <reaction evidence="3">
        <text>2 GTP = 3',3'-c-di-GMP + 2 diphosphate</text>
        <dbReference type="Rhea" id="RHEA:24898"/>
        <dbReference type="ChEBI" id="CHEBI:33019"/>
        <dbReference type="ChEBI" id="CHEBI:37565"/>
        <dbReference type="ChEBI" id="CHEBI:58805"/>
        <dbReference type="EC" id="2.7.7.65"/>
    </reaction>
</comment>
<evidence type="ECO:0000313" key="7">
    <source>
        <dbReference type="Proteomes" id="UP000595332"/>
    </source>
</evidence>
<evidence type="ECO:0000256" key="1">
    <source>
        <dbReference type="ARBA" id="ARBA00001946"/>
    </source>
</evidence>
<dbReference type="AlphaFoldDB" id="A0A7R6PGL2"/>
<evidence type="ECO:0000256" key="3">
    <source>
        <dbReference type="ARBA" id="ARBA00034247"/>
    </source>
</evidence>
<dbReference type="InterPro" id="IPR000014">
    <property type="entry name" value="PAS"/>
</dbReference>
<dbReference type="InterPro" id="IPR000160">
    <property type="entry name" value="GGDEF_dom"/>
</dbReference>
<dbReference type="PROSITE" id="PS50113">
    <property type="entry name" value="PAC"/>
    <property type="match status" value="1"/>
</dbReference>
<dbReference type="PROSITE" id="PS50887">
    <property type="entry name" value="GGDEF"/>
    <property type="match status" value="1"/>
</dbReference>
<organism evidence="6 7">
    <name type="scientific">Neptunomonas japonica JAMM 1380</name>
    <dbReference type="NCBI Taxonomy" id="1441457"/>
    <lineage>
        <taxon>Bacteria</taxon>
        <taxon>Pseudomonadati</taxon>
        <taxon>Pseudomonadota</taxon>
        <taxon>Gammaproteobacteria</taxon>
        <taxon>Oceanospirillales</taxon>
        <taxon>Oceanospirillaceae</taxon>
        <taxon>Neptunomonas</taxon>
    </lineage>
</organism>
<name>A0A7R6PGL2_9GAMM</name>
<dbReference type="Gene3D" id="3.30.450.20">
    <property type="entry name" value="PAS domain"/>
    <property type="match status" value="1"/>
</dbReference>
<dbReference type="Proteomes" id="UP000595332">
    <property type="component" value="Chromosome"/>
</dbReference>
<reference evidence="6 7" key="1">
    <citation type="journal article" date="2008" name="Int. J. Syst. Evol. Microbiol.">
        <title>Neptunomonas japonica sp. nov., an Osedax japonicus symbiont-like bacterium isolated from sediment adjacent to sperm whale carcasses off Kagoshima, Japan.</title>
        <authorList>
            <person name="Miyazaki M."/>
            <person name="Nogi Y."/>
            <person name="Fujiwara Y."/>
            <person name="Kawato M."/>
            <person name="Kubokawa K."/>
            <person name="Horikoshi K."/>
        </authorList>
    </citation>
    <scope>NUCLEOTIDE SEQUENCE [LARGE SCALE GENOMIC DNA]</scope>
    <source>
        <strain evidence="6 7">JAMM 1380</strain>
    </source>
</reference>
<dbReference type="PANTHER" id="PTHR45138:SF9">
    <property type="entry name" value="DIGUANYLATE CYCLASE DGCM-RELATED"/>
    <property type="match status" value="1"/>
</dbReference>
<evidence type="ECO:0000256" key="2">
    <source>
        <dbReference type="ARBA" id="ARBA00012528"/>
    </source>
</evidence>
<dbReference type="NCBIfam" id="TIGR00229">
    <property type="entry name" value="sensory_box"/>
    <property type="match status" value="1"/>
</dbReference>
<accession>A0A7R6PGL2</accession>
<feature type="domain" description="GGDEF" evidence="5">
    <location>
        <begin position="214"/>
        <end position="341"/>
    </location>
</feature>
<dbReference type="InterPro" id="IPR035965">
    <property type="entry name" value="PAS-like_dom_sf"/>
</dbReference>
<dbReference type="SMART" id="SM00086">
    <property type="entry name" value="PAC"/>
    <property type="match status" value="1"/>
</dbReference>
<dbReference type="SMART" id="SM00091">
    <property type="entry name" value="PAS"/>
    <property type="match status" value="1"/>
</dbReference>
<dbReference type="GO" id="GO:0052621">
    <property type="term" value="F:diguanylate cyclase activity"/>
    <property type="evidence" value="ECO:0007669"/>
    <property type="project" value="UniProtKB-EC"/>
</dbReference>
<dbReference type="PANTHER" id="PTHR45138">
    <property type="entry name" value="REGULATORY COMPONENTS OF SENSORY TRANSDUCTION SYSTEM"/>
    <property type="match status" value="1"/>
</dbReference>
<dbReference type="RefSeq" id="WP_201349858.1">
    <property type="nucleotide sequence ID" value="NZ_AP014546.1"/>
</dbReference>
<evidence type="ECO:0000313" key="6">
    <source>
        <dbReference type="EMBL" id="BBB29243.1"/>
    </source>
</evidence>
<proteinExistence type="predicted"/>
<dbReference type="InterPro" id="IPR000700">
    <property type="entry name" value="PAS-assoc_C"/>
</dbReference>
<dbReference type="SUPFAM" id="SSF55073">
    <property type="entry name" value="Nucleotide cyclase"/>
    <property type="match status" value="1"/>
</dbReference>
<dbReference type="InterPro" id="IPR043128">
    <property type="entry name" value="Rev_trsase/Diguanyl_cyclase"/>
</dbReference>
<dbReference type="InterPro" id="IPR050469">
    <property type="entry name" value="Diguanylate_Cyclase"/>
</dbReference>
<dbReference type="Gene3D" id="3.30.70.270">
    <property type="match status" value="1"/>
</dbReference>
<dbReference type="InterPro" id="IPR013655">
    <property type="entry name" value="PAS_fold_3"/>
</dbReference>
<gene>
    <name evidence="6" type="ORF">NEJAP_1291</name>
</gene>
<dbReference type="Pfam" id="PF08447">
    <property type="entry name" value="PAS_3"/>
    <property type="match status" value="1"/>
</dbReference>
<dbReference type="InterPro" id="IPR029787">
    <property type="entry name" value="Nucleotide_cyclase"/>
</dbReference>